<organism evidence="2 3">
    <name type="scientific">Caulobacter segnis</name>
    <dbReference type="NCBI Taxonomy" id="88688"/>
    <lineage>
        <taxon>Bacteria</taxon>
        <taxon>Pseudomonadati</taxon>
        <taxon>Pseudomonadota</taxon>
        <taxon>Alphaproteobacteria</taxon>
        <taxon>Caulobacterales</taxon>
        <taxon>Caulobacteraceae</taxon>
        <taxon>Caulobacter</taxon>
    </lineage>
</organism>
<protein>
    <recommendedName>
        <fullName evidence="4">PepSY domain-containing protein</fullName>
    </recommendedName>
</protein>
<proteinExistence type="predicted"/>
<dbReference type="EMBL" id="CP096040">
    <property type="protein sequence ID" value="USQ97756.1"/>
    <property type="molecule type" value="Genomic_DNA"/>
</dbReference>
<evidence type="ECO:0000256" key="1">
    <source>
        <dbReference type="SAM" id="SignalP"/>
    </source>
</evidence>
<dbReference type="Gene3D" id="3.40.1420.30">
    <property type="match status" value="1"/>
</dbReference>
<evidence type="ECO:0000313" key="2">
    <source>
        <dbReference type="EMBL" id="USQ97756.1"/>
    </source>
</evidence>
<name>A0ABY4ZYA2_9CAUL</name>
<feature type="signal peptide" evidence="1">
    <location>
        <begin position="1"/>
        <end position="21"/>
    </location>
</feature>
<evidence type="ECO:0008006" key="4">
    <source>
        <dbReference type="Google" id="ProtNLM"/>
    </source>
</evidence>
<dbReference type="Proteomes" id="UP001057520">
    <property type="component" value="Chromosome"/>
</dbReference>
<sequence>MNRSLVLTLAALALAPLPALADGPKTKVTDVAVKDIPAAVVSVVKAAAPRMTIKEAELKERADRRYYDVEGVMPDGSEIEFDLLERNGRWEIVETQRDIAWSTAPKLVRDTAAASGKAIKPVRVIESKQADGMVIYELFAAGKPDEPSMEVSLKNGQAKVPAEVWPH</sequence>
<feature type="chain" id="PRO_5045582799" description="PepSY domain-containing protein" evidence="1">
    <location>
        <begin position="22"/>
        <end position="167"/>
    </location>
</feature>
<dbReference type="SUPFAM" id="SSF160574">
    <property type="entry name" value="BT0923-like"/>
    <property type="match status" value="1"/>
</dbReference>
<evidence type="ECO:0000313" key="3">
    <source>
        <dbReference type="Proteomes" id="UP001057520"/>
    </source>
</evidence>
<accession>A0ABY4ZYA2</accession>
<gene>
    <name evidence="2" type="ORF">MZV50_09560</name>
</gene>
<keyword evidence="3" id="KW-1185">Reference proteome</keyword>
<keyword evidence="1" id="KW-0732">Signal</keyword>
<reference evidence="2 3" key="1">
    <citation type="submission" date="2022-04" db="EMBL/GenBank/DDBJ databases">
        <title>Genome sequence of soybean root-associated Caulobacter segnis RL271.</title>
        <authorList>
            <person name="Longley R."/>
            <person name="Bonito G."/>
            <person name="Trigodet F."/>
            <person name="Crosson S."/>
            <person name="Fiebig A."/>
        </authorList>
    </citation>
    <scope>NUCLEOTIDE SEQUENCE [LARGE SCALE GENOMIC DNA]</scope>
    <source>
        <strain evidence="2 3">RL271</strain>
    </source>
</reference>